<dbReference type="GO" id="GO:0005741">
    <property type="term" value="C:mitochondrial outer membrane"/>
    <property type="evidence" value="ECO:0007669"/>
    <property type="project" value="UniProtKB-SubCell"/>
</dbReference>
<reference evidence="11 12" key="1">
    <citation type="journal article" date="2018" name="Sci. Rep.">
        <title>Genomic signatures of local adaptation to the degree of environmental predictability in rotifers.</title>
        <authorList>
            <person name="Franch-Gras L."/>
            <person name="Hahn C."/>
            <person name="Garcia-Roger E.M."/>
            <person name="Carmona M.J."/>
            <person name="Serra M."/>
            <person name="Gomez A."/>
        </authorList>
    </citation>
    <scope>NUCLEOTIDE SEQUENCE [LARGE SCALE GENOMIC DNA]</scope>
    <source>
        <strain evidence="11">HYR1</strain>
    </source>
</reference>
<evidence type="ECO:0000256" key="6">
    <source>
        <dbReference type="ARBA" id="ARBA00022989"/>
    </source>
</evidence>
<dbReference type="Proteomes" id="UP000276133">
    <property type="component" value="Unassembled WGS sequence"/>
</dbReference>
<dbReference type="InterPro" id="IPR018108">
    <property type="entry name" value="MCP_transmembrane"/>
</dbReference>
<evidence type="ECO:0000256" key="4">
    <source>
        <dbReference type="ARBA" id="ARBA00022737"/>
    </source>
</evidence>
<evidence type="ECO:0000256" key="9">
    <source>
        <dbReference type="PROSITE-ProRule" id="PRU00282"/>
    </source>
</evidence>
<evidence type="ECO:0000256" key="5">
    <source>
        <dbReference type="ARBA" id="ARBA00022787"/>
    </source>
</evidence>
<keyword evidence="5" id="KW-1000">Mitochondrion outer membrane</keyword>
<accession>A0A3M7R592</accession>
<dbReference type="Gene3D" id="1.50.40.10">
    <property type="entry name" value="Mitochondrial carrier domain"/>
    <property type="match status" value="1"/>
</dbReference>
<comment type="subcellular location">
    <subcellularLocation>
        <location evidence="1">Mitochondrion outer membrane</location>
        <topology evidence="1">Multi-pass membrane protein</topology>
    </subcellularLocation>
</comment>
<evidence type="ECO:0000256" key="8">
    <source>
        <dbReference type="ARBA" id="ARBA00023136"/>
    </source>
</evidence>
<dbReference type="EMBL" id="REGN01004248">
    <property type="protein sequence ID" value="RNA18405.1"/>
    <property type="molecule type" value="Genomic_DNA"/>
</dbReference>
<keyword evidence="7" id="KW-0496">Mitochondrion</keyword>
<dbReference type="OrthoDB" id="10253709at2759"/>
<protein>
    <submittedName>
        <fullName evidence="11">Mitochondrial carrier-like protein</fullName>
    </submittedName>
</protein>
<dbReference type="InterPro" id="IPR023395">
    <property type="entry name" value="MCP_dom_sf"/>
</dbReference>
<gene>
    <name evidence="11" type="ORF">BpHYR1_013917</name>
</gene>
<keyword evidence="10" id="KW-0813">Transport</keyword>
<dbReference type="SUPFAM" id="SSF103506">
    <property type="entry name" value="Mitochondrial carrier"/>
    <property type="match status" value="1"/>
</dbReference>
<keyword evidence="6" id="KW-1133">Transmembrane helix</keyword>
<proteinExistence type="inferred from homology"/>
<dbReference type="Pfam" id="PF00153">
    <property type="entry name" value="Mito_carr"/>
    <property type="match status" value="2"/>
</dbReference>
<comment type="similarity">
    <text evidence="2 10">Belongs to the mitochondrial carrier (TC 2.A.29) family.</text>
</comment>
<evidence type="ECO:0000256" key="7">
    <source>
        <dbReference type="ARBA" id="ARBA00023128"/>
    </source>
</evidence>
<comment type="caution">
    <text evidence="11">The sequence shown here is derived from an EMBL/GenBank/DDBJ whole genome shotgun (WGS) entry which is preliminary data.</text>
</comment>
<keyword evidence="8 9" id="KW-0472">Membrane</keyword>
<dbReference type="PANTHER" id="PTHR10780:SF18">
    <property type="entry name" value="LD43650P"/>
    <property type="match status" value="1"/>
</dbReference>
<evidence type="ECO:0000256" key="2">
    <source>
        <dbReference type="ARBA" id="ARBA00006375"/>
    </source>
</evidence>
<evidence type="ECO:0000313" key="12">
    <source>
        <dbReference type="Proteomes" id="UP000276133"/>
    </source>
</evidence>
<keyword evidence="4" id="KW-0677">Repeat</keyword>
<keyword evidence="12" id="KW-1185">Reference proteome</keyword>
<dbReference type="PROSITE" id="PS50920">
    <property type="entry name" value="SOLCAR"/>
    <property type="match status" value="2"/>
</dbReference>
<evidence type="ECO:0000256" key="10">
    <source>
        <dbReference type="RuleBase" id="RU000488"/>
    </source>
</evidence>
<sequence>MLQKSKKKEPSASSSLTAGLFQTPFYPLSYIKVLIQIGHEPLPPFKSRSIFGREQFFYPNNFSYMRYVYSVEGIAGLYRGLGMKIISQSVATYVYDSVNVMLDESVDQEQSVEKKDKNEDKIAVFIKQTSKELTARCWGVIFSHPFHVMGLRCMAQFIGGETAYSSWNPFHNIAEIYRGEGIQGFFSGLIPRILFEASTIALTSSLAYLIKNYVYEDKEIDALIDLFSSLIANSVTYPLSLVSSISCISGSSIMAARPPRMALYASWIDVFKHLYDTNQLKRGSSSFFRVYQPIESPMGGFSLGLGTVRRLD</sequence>
<dbReference type="STRING" id="10195.A0A3M7R592"/>
<name>A0A3M7R592_BRAPC</name>
<keyword evidence="3 9" id="KW-0812">Transmembrane</keyword>
<evidence type="ECO:0000256" key="1">
    <source>
        <dbReference type="ARBA" id="ARBA00004374"/>
    </source>
</evidence>
<feature type="repeat" description="Solcar" evidence="9">
    <location>
        <begin position="123"/>
        <end position="213"/>
    </location>
</feature>
<organism evidence="11 12">
    <name type="scientific">Brachionus plicatilis</name>
    <name type="common">Marine rotifer</name>
    <name type="synonym">Brachionus muelleri</name>
    <dbReference type="NCBI Taxonomy" id="10195"/>
    <lineage>
        <taxon>Eukaryota</taxon>
        <taxon>Metazoa</taxon>
        <taxon>Spiralia</taxon>
        <taxon>Gnathifera</taxon>
        <taxon>Rotifera</taxon>
        <taxon>Eurotatoria</taxon>
        <taxon>Monogononta</taxon>
        <taxon>Pseudotrocha</taxon>
        <taxon>Ploima</taxon>
        <taxon>Brachionidae</taxon>
        <taxon>Brachionus</taxon>
    </lineage>
</organism>
<dbReference type="PANTHER" id="PTHR10780">
    <property type="entry name" value="MITOCHONDRIAL CARRIER HOMOLOG"/>
    <property type="match status" value="1"/>
</dbReference>
<dbReference type="AlphaFoldDB" id="A0A3M7R592"/>
<evidence type="ECO:0000256" key="3">
    <source>
        <dbReference type="ARBA" id="ARBA00022692"/>
    </source>
</evidence>
<feature type="repeat" description="Solcar" evidence="9">
    <location>
        <begin position="6"/>
        <end position="105"/>
    </location>
</feature>
<evidence type="ECO:0000313" key="11">
    <source>
        <dbReference type="EMBL" id="RNA18405.1"/>
    </source>
</evidence>